<sequence>MIKFLHKGSQLAVEGKITSQKFIVNNETRTVTKVVAQNITFLDAKPNN</sequence>
<evidence type="ECO:0000313" key="3">
    <source>
        <dbReference type="EMBL" id="RMI87600.1"/>
    </source>
</evidence>
<evidence type="ECO:0000313" key="4">
    <source>
        <dbReference type="Proteomes" id="UP000283896"/>
    </source>
</evidence>
<proteinExistence type="predicted"/>
<organism evidence="3 4">
    <name type="scientific">Candidatus Phytoplasma solani</name>
    <dbReference type="NCBI Taxonomy" id="69896"/>
    <lineage>
        <taxon>Bacteria</taxon>
        <taxon>Bacillati</taxon>
        <taxon>Mycoplasmatota</taxon>
        <taxon>Mollicutes</taxon>
        <taxon>Acholeplasmatales</taxon>
        <taxon>Acholeplasmataceae</taxon>
        <taxon>Candidatus Phytoplasma</taxon>
        <taxon>16SrXII (Stolbur group)</taxon>
    </lineage>
</organism>
<dbReference type="InterPro" id="IPR000424">
    <property type="entry name" value="Primosome_PriB/ssb"/>
</dbReference>
<accession>A0A421NUK4</accession>
<evidence type="ECO:0008006" key="5">
    <source>
        <dbReference type="Google" id="ProtNLM"/>
    </source>
</evidence>
<dbReference type="GO" id="GO:0003697">
    <property type="term" value="F:single-stranded DNA binding"/>
    <property type="evidence" value="ECO:0007669"/>
    <property type="project" value="InterPro"/>
</dbReference>
<keyword evidence="1 2" id="KW-0238">DNA-binding</keyword>
<dbReference type="Proteomes" id="UP000283896">
    <property type="component" value="Unassembled WGS sequence"/>
</dbReference>
<dbReference type="Gene3D" id="2.40.50.140">
    <property type="entry name" value="Nucleic acid-binding proteins"/>
    <property type="match status" value="1"/>
</dbReference>
<dbReference type="InterPro" id="IPR012340">
    <property type="entry name" value="NA-bd_OB-fold"/>
</dbReference>
<evidence type="ECO:0000256" key="2">
    <source>
        <dbReference type="PROSITE-ProRule" id="PRU00252"/>
    </source>
</evidence>
<dbReference type="EMBL" id="MPBG01000015">
    <property type="protein sequence ID" value="RMI87600.1"/>
    <property type="molecule type" value="Genomic_DNA"/>
</dbReference>
<dbReference type="PROSITE" id="PS50935">
    <property type="entry name" value="SSB"/>
    <property type="match status" value="1"/>
</dbReference>
<protein>
    <recommendedName>
        <fullName evidence="5">Single-stranded DNA-binding protein</fullName>
    </recommendedName>
</protein>
<reference evidence="4" key="1">
    <citation type="submission" date="2016-11" db="EMBL/GenBank/DDBJ databases">
        <title>Genome sequence of Candidatus Phytoplasma solani strain SA-1.</title>
        <authorList>
            <person name="Haryono M."/>
            <person name="Samarzija I."/>
            <person name="Seruga Music M."/>
            <person name="Hogenhout S."/>
            <person name="Kuo C.-H."/>
        </authorList>
    </citation>
    <scope>NUCLEOTIDE SEQUENCE [LARGE SCALE GENOMIC DNA]</scope>
    <source>
        <strain evidence="4">SA-1</strain>
    </source>
</reference>
<name>A0A421NUK4_9MOLU</name>
<dbReference type="Pfam" id="PF00436">
    <property type="entry name" value="SSB"/>
    <property type="match status" value="1"/>
</dbReference>
<dbReference type="SUPFAM" id="SSF50249">
    <property type="entry name" value="Nucleic acid-binding proteins"/>
    <property type="match status" value="1"/>
</dbReference>
<comment type="caution">
    <text evidence="3">The sequence shown here is derived from an EMBL/GenBank/DDBJ whole genome shotgun (WGS) entry which is preliminary data.</text>
</comment>
<evidence type="ECO:0000256" key="1">
    <source>
        <dbReference type="ARBA" id="ARBA00023125"/>
    </source>
</evidence>
<gene>
    <name evidence="3" type="ORF">PSSA1_v1c6910</name>
</gene>
<keyword evidence="4" id="KW-1185">Reference proteome</keyword>
<dbReference type="AlphaFoldDB" id="A0A421NUK4"/>